<protein>
    <recommendedName>
        <fullName evidence="13">Stage II sporulation protein E</fullName>
        <ecNumber evidence="2">3.1.3.16</ecNumber>
    </recommendedName>
</protein>
<evidence type="ECO:0000256" key="5">
    <source>
        <dbReference type="ARBA" id="ARBA00022801"/>
    </source>
</evidence>
<evidence type="ECO:0000256" key="1">
    <source>
        <dbReference type="ARBA" id="ARBA00004651"/>
    </source>
</evidence>
<keyword evidence="9 14" id="KW-0472">Membrane</keyword>
<feature type="transmembrane region" description="Helical" evidence="14">
    <location>
        <begin position="97"/>
        <end position="114"/>
    </location>
</feature>
<gene>
    <name evidence="16" type="ORF">BFG57_14860</name>
</gene>
<keyword evidence="17" id="KW-1185">Reference proteome</keyword>
<dbReference type="FunFam" id="3.60.40.10:FF:000100">
    <property type="entry name" value="Stage II sporulation protein E"/>
    <property type="match status" value="1"/>
</dbReference>
<dbReference type="PROSITE" id="PS51746">
    <property type="entry name" value="PPM_2"/>
    <property type="match status" value="1"/>
</dbReference>
<comment type="function">
    <text evidence="12">Normally needed for pro-sigma E processing during sporulation but can be bypassed in vegetative cells. Activates SpoIIAA by dephosphorylation.</text>
</comment>
<dbReference type="EMBL" id="MJEH01000023">
    <property type="protein sequence ID" value="OEH92659.1"/>
    <property type="molecule type" value="Genomic_DNA"/>
</dbReference>
<evidence type="ECO:0000256" key="8">
    <source>
        <dbReference type="ARBA" id="ARBA00022989"/>
    </source>
</evidence>
<feature type="transmembrane region" description="Helical" evidence="14">
    <location>
        <begin position="274"/>
        <end position="291"/>
    </location>
</feature>
<dbReference type="Proteomes" id="UP000095209">
    <property type="component" value="Unassembled WGS sequence"/>
</dbReference>
<evidence type="ECO:0000313" key="16">
    <source>
        <dbReference type="EMBL" id="OEH92659.1"/>
    </source>
</evidence>
<keyword evidence="8 14" id="KW-1133">Transmembrane helix</keyword>
<keyword evidence="6" id="KW-0904">Protein phosphatase</keyword>
<accession>A0A1E5LF13</accession>
<dbReference type="RefSeq" id="WP_069717344.1">
    <property type="nucleotide sequence ID" value="NZ_MJEH01000023.1"/>
</dbReference>
<reference evidence="16 17" key="1">
    <citation type="submission" date="2016-08" db="EMBL/GenBank/DDBJ databases">
        <title>Genome of Bacillus solimangrovi GH2-4.</title>
        <authorList>
            <person name="Lim S."/>
            <person name="Kim B.-C."/>
        </authorList>
    </citation>
    <scope>NUCLEOTIDE SEQUENCE [LARGE SCALE GENOMIC DNA]</scope>
    <source>
        <strain evidence="16 17">GH2-4</strain>
    </source>
</reference>
<dbReference type="AlphaFoldDB" id="A0A1E5LF13"/>
<feature type="transmembrane region" description="Helical" evidence="14">
    <location>
        <begin position="38"/>
        <end position="68"/>
    </location>
</feature>
<dbReference type="SUPFAM" id="SSF81606">
    <property type="entry name" value="PP2C-like"/>
    <property type="match status" value="1"/>
</dbReference>
<dbReference type="InterPro" id="IPR001932">
    <property type="entry name" value="PPM-type_phosphatase-like_dom"/>
</dbReference>
<dbReference type="GO" id="GO:0005886">
    <property type="term" value="C:plasma membrane"/>
    <property type="evidence" value="ECO:0007669"/>
    <property type="project" value="UniProtKB-SubCell"/>
</dbReference>
<sequence length="816" mass="90863">MQKIDKGLEVLPNVQVSKFEWSGKIRSNVEKYLFSSDFLLLCVGFLLGRAIILNQLSPFALPFFAAVLMMKREKSGWAALAVIIGSLSQTWMHSVYITASFLMFFIFHAIITRFSYDVLKSVPITVLLASISARLGYTYAVAGAITNYDYMMAAVEAGLGLILTMIFIQGVPLLSPQKRNKALKHEEMVCLMILCASVLTGTIGWSIYDLSIEHIFSRYLVVVFAFAGGAAIGSTVGVVIGLILSLADVSSLYQMSLLAFSGLLGGLLKDGGKLGVSSGLLVGTLLIGLYGENFYAFMPTILETMVSFTLFLFTPHYLFTQVERYIPGTEEYRKEQQQYLRKIRDSTANRVEQFSTLFHTLSNSFQQQGLIQEEKDEMKEIDYFLSDVTEKTCQSCFRKSSCWNDNFEKTYDYMLQIMQETESNGGRISNNLEYSWEKHCKNSKKVVDTIYQQLSYYQANKKLKQQVKESRRLVAEQLLGVSQVMGDFAKEIQKERANLQVQEEEILSSLEKMGIEIGHVEIFGLNKGNIDIEMSIPYCNGSGECEKVIAPMLSDIMDETIVVKKEECASYPNGYCHVSFTSAKAFVVDTGVATAAKGGAFVSGDSYSVVEIGSGKYALAISDGMGNGERAHIESNETLKLLQKILQSGIDEHVAIKSINSVLSLRTTDEIFSTLDLAMIDLQDAQAKFLKIGSSPSFIKRGGKVKKVEAGNLPIGIIEDVEVDVVNEQLKAGDLLIMMSDGIFEGPRDVENYDVWMKRKIREIETKNPQEVADLILEEVVRTSGQIIDDMTVVVARIEHNTPKWAPIPTYYGKAL</sequence>
<dbReference type="STRING" id="1305675.BFG57_14860"/>
<comment type="catalytic activity">
    <reaction evidence="11">
        <text>O-phospho-L-threonyl-[protein] + H2O = L-threonyl-[protein] + phosphate</text>
        <dbReference type="Rhea" id="RHEA:47004"/>
        <dbReference type="Rhea" id="RHEA-COMP:11060"/>
        <dbReference type="Rhea" id="RHEA-COMP:11605"/>
        <dbReference type="ChEBI" id="CHEBI:15377"/>
        <dbReference type="ChEBI" id="CHEBI:30013"/>
        <dbReference type="ChEBI" id="CHEBI:43474"/>
        <dbReference type="ChEBI" id="CHEBI:61977"/>
        <dbReference type="EC" id="3.1.3.16"/>
    </reaction>
</comment>
<evidence type="ECO:0000256" key="12">
    <source>
        <dbReference type="ARBA" id="ARBA00058752"/>
    </source>
</evidence>
<dbReference type="Gene3D" id="3.60.40.10">
    <property type="entry name" value="PPM-type phosphatase domain"/>
    <property type="match status" value="1"/>
</dbReference>
<evidence type="ECO:0000313" key="17">
    <source>
        <dbReference type="Proteomes" id="UP000095209"/>
    </source>
</evidence>
<keyword evidence="4 14" id="KW-0812">Transmembrane</keyword>
<dbReference type="InterPro" id="IPR045768">
    <property type="entry name" value="SpoIIE_N"/>
</dbReference>
<evidence type="ECO:0000256" key="13">
    <source>
        <dbReference type="ARBA" id="ARBA00074959"/>
    </source>
</evidence>
<comment type="catalytic activity">
    <reaction evidence="10">
        <text>O-phospho-L-seryl-[protein] + H2O = L-seryl-[protein] + phosphate</text>
        <dbReference type="Rhea" id="RHEA:20629"/>
        <dbReference type="Rhea" id="RHEA-COMP:9863"/>
        <dbReference type="Rhea" id="RHEA-COMP:11604"/>
        <dbReference type="ChEBI" id="CHEBI:15377"/>
        <dbReference type="ChEBI" id="CHEBI:29999"/>
        <dbReference type="ChEBI" id="CHEBI:43474"/>
        <dbReference type="ChEBI" id="CHEBI:83421"/>
        <dbReference type="EC" id="3.1.3.16"/>
    </reaction>
</comment>
<dbReference type="EC" id="3.1.3.16" evidence="2"/>
<evidence type="ECO:0000256" key="7">
    <source>
        <dbReference type="ARBA" id="ARBA00022969"/>
    </source>
</evidence>
<dbReference type="PANTHER" id="PTHR43156">
    <property type="entry name" value="STAGE II SPORULATION PROTEIN E-RELATED"/>
    <property type="match status" value="1"/>
</dbReference>
<feature type="transmembrane region" description="Helical" evidence="14">
    <location>
        <begin position="126"/>
        <end position="145"/>
    </location>
</feature>
<evidence type="ECO:0000256" key="3">
    <source>
        <dbReference type="ARBA" id="ARBA00022475"/>
    </source>
</evidence>
<keyword evidence="7" id="KW-0749">Sporulation</keyword>
<keyword evidence="5" id="KW-0378">Hydrolase</keyword>
<evidence type="ECO:0000256" key="9">
    <source>
        <dbReference type="ARBA" id="ARBA00023136"/>
    </source>
</evidence>
<dbReference type="OrthoDB" id="9763774at2"/>
<dbReference type="GO" id="GO:0004722">
    <property type="term" value="F:protein serine/threonine phosphatase activity"/>
    <property type="evidence" value="ECO:0007669"/>
    <property type="project" value="UniProtKB-EC"/>
</dbReference>
<keyword evidence="3" id="KW-1003">Cell membrane</keyword>
<feature type="transmembrane region" description="Helical" evidence="14">
    <location>
        <begin position="251"/>
        <end position="268"/>
    </location>
</feature>
<comment type="subcellular location">
    <subcellularLocation>
        <location evidence="1">Cell membrane</location>
        <topology evidence="1">Multi-pass membrane protein</topology>
    </subcellularLocation>
</comment>
<dbReference type="Pfam" id="PF19732">
    <property type="entry name" value="SpoIIE_N"/>
    <property type="match status" value="1"/>
</dbReference>
<organism evidence="16 17">
    <name type="scientific">Bacillus solimangrovi</name>
    <dbReference type="NCBI Taxonomy" id="1305675"/>
    <lineage>
        <taxon>Bacteria</taxon>
        <taxon>Bacillati</taxon>
        <taxon>Bacillota</taxon>
        <taxon>Bacilli</taxon>
        <taxon>Bacillales</taxon>
        <taxon>Bacillaceae</taxon>
        <taxon>Bacillus</taxon>
    </lineage>
</organism>
<comment type="caution">
    <text evidence="16">The sequence shown here is derived from an EMBL/GenBank/DDBJ whole genome shotgun (WGS) entry which is preliminary data.</text>
</comment>
<evidence type="ECO:0000256" key="10">
    <source>
        <dbReference type="ARBA" id="ARBA00047761"/>
    </source>
</evidence>
<proteinExistence type="predicted"/>
<dbReference type="InterPro" id="IPR036457">
    <property type="entry name" value="PPM-type-like_dom_sf"/>
</dbReference>
<dbReference type="SMART" id="SM00331">
    <property type="entry name" value="PP2C_SIG"/>
    <property type="match status" value="1"/>
</dbReference>
<dbReference type="InterPro" id="IPR052016">
    <property type="entry name" value="Bact_Sigma-Reg"/>
</dbReference>
<feature type="transmembrane region" description="Helical" evidence="14">
    <location>
        <begin position="220"/>
        <end position="244"/>
    </location>
</feature>
<evidence type="ECO:0000259" key="15">
    <source>
        <dbReference type="PROSITE" id="PS51746"/>
    </source>
</evidence>
<dbReference type="SMART" id="SM00332">
    <property type="entry name" value="PP2Cc"/>
    <property type="match status" value="1"/>
</dbReference>
<evidence type="ECO:0000256" key="6">
    <source>
        <dbReference type="ARBA" id="ARBA00022912"/>
    </source>
</evidence>
<feature type="domain" description="PPM-type phosphatase" evidence="15">
    <location>
        <begin position="589"/>
        <end position="798"/>
    </location>
</feature>
<feature type="transmembrane region" description="Helical" evidence="14">
    <location>
        <begin position="188"/>
        <end position="208"/>
    </location>
</feature>
<dbReference type="NCBIfam" id="TIGR02865">
    <property type="entry name" value="spore_II_E"/>
    <property type="match status" value="1"/>
</dbReference>
<evidence type="ECO:0000256" key="11">
    <source>
        <dbReference type="ARBA" id="ARBA00048336"/>
    </source>
</evidence>
<feature type="transmembrane region" description="Helical" evidence="14">
    <location>
        <begin position="157"/>
        <end position="176"/>
    </location>
</feature>
<name>A0A1E5LF13_9BACI</name>
<dbReference type="InterPro" id="IPR014221">
    <property type="entry name" value="SpoII_E"/>
</dbReference>
<dbReference type="Pfam" id="PF07228">
    <property type="entry name" value="SpoIIE"/>
    <property type="match status" value="1"/>
</dbReference>
<evidence type="ECO:0000256" key="2">
    <source>
        <dbReference type="ARBA" id="ARBA00013081"/>
    </source>
</evidence>
<evidence type="ECO:0000256" key="4">
    <source>
        <dbReference type="ARBA" id="ARBA00022692"/>
    </source>
</evidence>
<evidence type="ECO:0000256" key="14">
    <source>
        <dbReference type="SAM" id="Phobius"/>
    </source>
</evidence>
<dbReference type="PANTHER" id="PTHR43156:SF2">
    <property type="entry name" value="STAGE II SPORULATION PROTEIN E"/>
    <property type="match status" value="1"/>
</dbReference>
<dbReference type="GO" id="GO:0030435">
    <property type="term" value="P:sporulation resulting in formation of a cellular spore"/>
    <property type="evidence" value="ECO:0007669"/>
    <property type="project" value="UniProtKB-KW"/>
</dbReference>